<proteinExistence type="predicted"/>
<keyword evidence="3" id="KW-1185">Reference proteome</keyword>
<evidence type="ECO:0000313" key="2">
    <source>
        <dbReference type="EMBL" id="CAD7664998.1"/>
    </source>
</evidence>
<dbReference type="EMBL" id="CAJPVJ010042527">
    <property type="protein sequence ID" value="CAG2182135.1"/>
    <property type="molecule type" value="Genomic_DNA"/>
</dbReference>
<feature type="region of interest" description="Disordered" evidence="1">
    <location>
        <begin position="1"/>
        <end position="36"/>
    </location>
</feature>
<protein>
    <submittedName>
        <fullName evidence="2">Uncharacterized protein</fullName>
    </submittedName>
</protein>
<evidence type="ECO:0000256" key="1">
    <source>
        <dbReference type="SAM" id="MobiDB-lite"/>
    </source>
</evidence>
<reference evidence="2" key="1">
    <citation type="submission" date="2020-11" db="EMBL/GenBank/DDBJ databases">
        <authorList>
            <person name="Tran Van P."/>
        </authorList>
    </citation>
    <scope>NUCLEOTIDE SEQUENCE</scope>
</reference>
<accession>A0A7R9MTG9</accession>
<evidence type="ECO:0000313" key="3">
    <source>
        <dbReference type="Proteomes" id="UP000728032"/>
    </source>
</evidence>
<dbReference type="EMBL" id="OC957352">
    <property type="protein sequence ID" value="CAD7664998.1"/>
    <property type="molecule type" value="Genomic_DNA"/>
</dbReference>
<gene>
    <name evidence="2" type="ORF">ONB1V03_LOCUS21556</name>
</gene>
<dbReference type="Proteomes" id="UP000728032">
    <property type="component" value="Unassembled WGS sequence"/>
</dbReference>
<name>A0A7R9MTG9_9ACAR</name>
<organism evidence="2">
    <name type="scientific">Oppiella nova</name>
    <dbReference type="NCBI Taxonomy" id="334625"/>
    <lineage>
        <taxon>Eukaryota</taxon>
        <taxon>Metazoa</taxon>
        <taxon>Ecdysozoa</taxon>
        <taxon>Arthropoda</taxon>
        <taxon>Chelicerata</taxon>
        <taxon>Arachnida</taxon>
        <taxon>Acari</taxon>
        <taxon>Acariformes</taxon>
        <taxon>Sarcoptiformes</taxon>
        <taxon>Oribatida</taxon>
        <taxon>Brachypylina</taxon>
        <taxon>Oppioidea</taxon>
        <taxon>Oppiidae</taxon>
        <taxon>Oppiella</taxon>
    </lineage>
</organism>
<dbReference type="AlphaFoldDB" id="A0A7R9MTG9"/>
<sequence length="36" mass="3787">MSDTEVAALEPQTNGGPKRGRGRPKKDPNAPPKASQ</sequence>
<feature type="non-terminal residue" evidence="2">
    <location>
        <position position="36"/>
    </location>
</feature>